<dbReference type="Pfam" id="PF10904">
    <property type="entry name" value="DUF2694"/>
    <property type="match status" value="1"/>
</dbReference>
<evidence type="ECO:0000313" key="2">
    <source>
        <dbReference type="Proteomes" id="UP000465240"/>
    </source>
</evidence>
<dbReference type="Proteomes" id="UP000465240">
    <property type="component" value="Unassembled WGS sequence"/>
</dbReference>
<gene>
    <name evidence="1" type="ORF">MPRG_64970</name>
</gene>
<reference evidence="1 2" key="1">
    <citation type="journal article" date="2019" name="Emerg. Microbes Infect.">
        <title>Comprehensive subspecies identification of 175 nontuberculous mycobacteria species based on 7547 genomic profiles.</title>
        <authorList>
            <person name="Matsumoto Y."/>
            <person name="Kinjo T."/>
            <person name="Motooka D."/>
            <person name="Nabeya D."/>
            <person name="Jung N."/>
            <person name="Uechi K."/>
            <person name="Horii T."/>
            <person name="Iida T."/>
            <person name="Fujita J."/>
            <person name="Nakamura S."/>
        </authorList>
    </citation>
    <scope>NUCLEOTIDE SEQUENCE [LARGE SCALE GENOMIC DNA]</scope>
    <source>
        <strain evidence="1 2">JCM 18565</strain>
    </source>
</reference>
<sequence>MEGVQLTAEAMSVFTSANALAEAILLTGRVSHLKALMEVREELLAKSQRPSAALPTYDDLADAEAALRNHRW</sequence>
<accession>A0ABQ1CG82</accession>
<protein>
    <recommendedName>
        <fullName evidence="3">DUF2694 domain-containing protein</fullName>
    </recommendedName>
</protein>
<dbReference type="InterPro" id="IPR024426">
    <property type="entry name" value="DUF2694"/>
</dbReference>
<dbReference type="RefSeq" id="WP_371872523.1">
    <property type="nucleotide sequence ID" value="NZ_BLKX01000003.1"/>
</dbReference>
<proteinExistence type="predicted"/>
<evidence type="ECO:0008006" key="3">
    <source>
        <dbReference type="Google" id="ProtNLM"/>
    </source>
</evidence>
<comment type="caution">
    <text evidence="1">The sequence shown here is derived from an EMBL/GenBank/DDBJ whole genome shotgun (WGS) entry which is preliminary data.</text>
</comment>
<dbReference type="EMBL" id="BLKX01000003">
    <property type="protein sequence ID" value="GFG83221.1"/>
    <property type="molecule type" value="Genomic_DNA"/>
</dbReference>
<keyword evidence="2" id="KW-1185">Reference proteome</keyword>
<name>A0ABQ1CG82_9MYCO</name>
<organism evidence="1 2">
    <name type="scientific">Mycobacterium paragordonae</name>
    <dbReference type="NCBI Taxonomy" id="1389713"/>
    <lineage>
        <taxon>Bacteria</taxon>
        <taxon>Bacillati</taxon>
        <taxon>Actinomycetota</taxon>
        <taxon>Actinomycetes</taxon>
        <taxon>Mycobacteriales</taxon>
        <taxon>Mycobacteriaceae</taxon>
        <taxon>Mycobacterium</taxon>
    </lineage>
</organism>
<evidence type="ECO:0000313" key="1">
    <source>
        <dbReference type="EMBL" id="GFG83221.1"/>
    </source>
</evidence>